<evidence type="ECO:0000313" key="2">
    <source>
        <dbReference type="Proteomes" id="UP000241762"/>
    </source>
</evidence>
<evidence type="ECO:0000313" key="1">
    <source>
        <dbReference type="EMBL" id="AVP88178.1"/>
    </source>
</evidence>
<evidence type="ECO:0008006" key="3">
    <source>
        <dbReference type="Google" id="ProtNLM"/>
    </source>
</evidence>
<dbReference type="EMBL" id="CP027845">
    <property type="protein sequence ID" value="AVP88178.1"/>
    <property type="molecule type" value="Genomic_DNA"/>
</dbReference>
<protein>
    <recommendedName>
        <fullName evidence="3">Lipoprotein</fullName>
    </recommendedName>
</protein>
<reference evidence="1 2" key="1">
    <citation type="submission" date="2018-03" db="EMBL/GenBank/DDBJ databases">
        <title>A gene transfer event suggests a long-term partnership between eustigmatophyte algae and a novel lineage of endosymbiotic bacteria.</title>
        <authorList>
            <person name="Yurchenko T."/>
            <person name="Sevcikova T."/>
            <person name="Pribyl P."/>
            <person name="El Karkouri K."/>
            <person name="Klimes V."/>
            <person name="Amaral R."/>
            <person name="Zbrankova V."/>
            <person name="Kim E."/>
            <person name="Raoult D."/>
            <person name="Santos L.M.A."/>
            <person name="Elias M."/>
        </authorList>
    </citation>
    <scope>NUCLEOTIDE SEQUENCE [LARGE SCALE GENOMIC DNA]</scope>
    <source>
        <strain evidence="1">CCALA 838</strain>
    </source>
</reference>
<name>A0A2P1PA89_9RICK</name>
<organism evidence="1 2">
    <name type="scientific">Candidatus Phycorickettsia trachydisci</name>
    <dbReference type="NCBI Taxonomy" id="2115978"/>
    <lineage>
        <taxon>Bacteria</taxon>
        <taxon>Pseudomonadati</taxon>
        <taxon>Pseudomonadota</taxon>
        <taxon>Alphaproteobacteria</taxon>
        <taxon>Rickettsiales</taxon>
        <taxon>Rickettsiaceae</taxon>
        <taxon>Candidatus Phycorickettsia</taxon>
    </lineage>
</organism>
<keyword evidence="2" id="KW-1185">Reference proteome</keyword>
<dbReference type="Proteomes" id="UP000241762">
    <property type="component" value="Chromosome"/>
</dbReference>
<proteinExistence type="predicted"/>
<accession>A0A2P1PA89</accession>
<gene>
    <name evidence="1" type="ORF">phytr_12540</name>
</gene>
<sequence length="76" mass="8758">MYKMPLLKIFIFCFCLCGCTSEPVNLKDYRPENSQNNGVTGPTLTDNVTGSVRFEKGKYIRKGPAPYYLQKRQQPY</sequence>
<dbReference type="AlphaFoldDB" id="A0A2P1PA89"/>
<dbReference type="KEGG" id="ptc:phytr_12540"/>